<gene>
    <name evidence="1" type="ORF">PoB_001451200</name>
</gene>
<keyword evidence="2" id="KW-1185">Reference proteome</keyword>
<organism evidence="1 2">
    <name type="scientific">Plakobranchus ocellatus</name>
    <dbReference type="NCBI Taxonomy" id="259542"/>
    <lineage>
        <taxon>Eukaryota</taxon>
        <taxon>Metazoa</taxon>
        <taxon>Spiralia</taxon>
        <taxon>Lophotrochozoa</taxon>
        <taxon>Mollusca</taxon>
        <taxon>Gastropoda</taxon>
        <taxon>Heterobranchia</taxon>
        <taxon>Euthyneura</taxon>
        <taxon>Panpulmonata</taxon>
        <taxon>Sacoglossa</taxon>
        <taxon>Placobranchoidea</taxon>
        <taxon>Plakobranchidae</taxon>
        <taxon>Plakobranchus</taxon>
    </lineage>
</organism>
<comment type="caution">
    <text evidence="1">The sequence shown here is derived from an EMBL/GenBank/DDBJ whole genome shotgun (WGS) entry which is preliminary data.</text>
</comment>
<sequence>MDVMSSPLPSLTAELERLPVLTPVYGKTRFVFLGSSNQEVITRTLCGMIISHLLTRARHEARARCQTCLSTVTQPGKLNAYMKNVTRDEEAEGKVRPARQNRWLGFVEENPHRTCLRMPLAR</sequence>
<evidence type="ECO:0000313" key="2">
    <source>
        <dbReference type="Proteomes" id="UP000735302"/>
    </source>
</evidence>
<reference evidence="1 2" key="1">
    <citation type="journal article" date="2021" name="Elife">
        <title>Chloroplast acquisition without the gene transfer in kleptoplastic sea slugs, Plakobranchus ocellatus.</title>
        <authorList>
            <person name="Maeda T."/>
            <person name="Takahashi S."/>
            <person name="Yoshida T."/>
            <person name="Shimamura S."/>
            <person name="Takaki Y."/>
            <person name="Nagai Y."/>
            <person name="Toyoda A."/>
            <person name="Suzuki Y."/>
            <person name="Arimoto A."/>
            <person name="Ishii H."/>
            <person name="Satoh N."/>
            <person name="Nishiyama T."/>
            <person name="Hasebe M."/>
            <person name="Maruyama T."/>
            <person name="Minagawa J."/>
            <person name="Obokata J."/>
            <person name="Shigenobu S."/>
        </authorList>
    </citation>
    <scope>NUCLEOTIDE SEQUENCE [LARGE SCALE GENOMIC DNA]</scope>
</reference>
<proteinExistence type="predicted"/>
<protein>
    <submittedName>
        <fullName evidence="1">Uncharacterized protein</fullName>
    </submittedName>
</protein>
<dbReference type="Proteomes" id="UP000735302">
    <property type="component" value="Unassembled WGS sequence"/>
</dbReference>
<accession>A0AAV3YYE7</accession>
<dbReference type="AlphaFoldDB" id="A0AAV3YYE7"/>
<name>A0AAV3YYE7_9GAST</name>
<dbReference type="EMBL" id="BLXT01001819">
    <property type="protein sequence ID" value="GFN88006.1"/>
    <property type="molecule type" value="Genomic_DNA"/>
</dbReference>
<evidence type="ECO:0000313" key="1">
    <source>
        <dbReference type="EMBL" id="GFN88006.1"/>
    </source>
</evidence>